<dbReference type="EMBL" id="JOKM01000002">
    <property type="protein sequence ID" value="KGB26645.1"/>
    <property type="molecule type" value="Genomic_DNA"/>
</dbReference>
<dbReference type="GeneID" id="89478516"/>
<dbReference type="AlphaFoldDB" id="A0A094YXB9"/>
<protein>
    <recommendedName>
        <fullName evidence="3">Glycosyltransferase family 2 protein</fullName>
    </recommendedName>
</protein>
<dbReference type="PATRIC" id="fig|104102.7.peg.8"/>
<dbReference type="Pfam" id="PF13704">
    <property type="entry name" value="Glyco_tranf_2_4"/>
    <property type="match status" value="1"/>
</dbReference>
<evidence type="ECO:0000313" key="2">
    <source>
        <dbReference type="Proteomes" id="UP000029448"/>
    </source>
</evidence>
<sequence length="302" mass="34139">MWRAVKSVLQGLGQRFSGRGQSSRSAKAGETHQEGRKSLAVFTMVYNEHQMLPVWARHYVRQAGAGNVYVLDHGSDHLPDLPGCQIITLPRDELDEIDRAAQVASFQKTLLERYKFVLFTDCDELLVARPSHYLSLQDYVAHTPHKTIRCVGVDVMQQEAGLPPVQWEAPILAQRPYGAVRSWSCKTLLSSVPLAWNPGFHTCQQPSVLDTDLWMFHLKYADQTHMLERLALTRQLKWSARALQTGHGGSHRVSNRSMVRFLEGFQGKRQETDLDSLDLRALVETGTESALHRIPSVFLKSV</sequence>
<reference evidence="1 2" key="1">
    <citation type="submission" date="2014-06" db="EMBL/GenBank/DDBJ databases">
        <title>Functional and comparative genomic analyses of the Drosophila gut microbiota identify candidate symbiosis factors.</title>
        <authorList>
            <person name="Newell P.D."/>
            <person name="Chaston J.M."/>
            <person name="Douglas A.E."/>
        </authorList>
    </citation>
    <scope>NUCLEOTIDE SEQUENCE [LARGE SCALE GENOMIC DNA]</scope>
    <source>
        <strain evidence="1 2">DmCS_006</strain>
    </source>
</reference>
<name>A0A094YXB9_9PROT</name>
<evidence type="ECO:0000313" key="1">
    <source>
        <dbReference type="EMBL" id="KGB26645.1"/>
    </source>
</evidence>
<accession>A0A094YXB9</accession>
<keyword evidence="2" id="KW-1185">Reference proteome</keyword>
<gene>
    <name evidence="1" type="ORF">AtDm6_0009</name>
</gene>
<evidence type="ECO:0008006" key="3">
    <source>
        <dbReference type="Google" id="ProtNLM"/>
    </source>
</evidence>
<proteinExistence type="predicted"/>
<dbReference type="RefSeq" id="WP_052051093.1">
    <property type="nucleotide sequence ID" value="NZ_JACAOJ010000023.1"/>
</dbReference>
<organism evidence="1 2">
    <name type="scientific">Acetobacter tropicalis</name>
    <dbReference type="NCBI Taxonomy" id="104102"/>
    <lineage>
        <taxon>Bacteria</taxon>
        <taxon>Pseudomonadati</taxon>
        <taxon>Pseudomonadota</taxon>
        <taxon>Alphaproteobacteria</taxon>
        <taxon>Acetobacterales</taxon>
        <taxon>Acetobacteraceae</taxon>
        <taxon>Acetobacter</taxon>
    </lineage>
</organism>
<comment type="caution">
    <text evidence="1">The sequence shown here is derived from an EMBL/GenBank/DDBJ whole genome shotgun (WGS) entry which is preliminary data.</text>
</comment>
<dbReference type="STRING" id="104102.AtDm6_0009"/>
<dbReference type="Proteomes" id="UP000029448">
    <property type="component" value="Unassembled WGS sequence"/>
</dbReference>